<evidence type="ECO:0000256" key="3">
    <source>
        <dbReference type="ARBA" id="ARBA00022598"/>
    </source>
</evidence>
<dbReference type="InterPro" id="IPR036690">
    <property type="entry name" value="Fdx_antiC-bd_sf"/>
</dbReference>
<dbReference type="InterPro" id="IPR004532">
    <property type="entry name" value="Phe-tRNA-ligase_IIc_bsu_bact"/>
</dbReference>
<evidence type="ECO:0000313" key="15">
    <source>
        <dbReference type="Proteomes" id="UP000177588"/>
    </source>
</evidence>
<dbReference type="Gene3D" id="3.30.70.380">
    <property type="entry name" value="Ferrodoxin-fold anticodon-binding domain"/>
    <property type="match status" value="1"/>
</dbReference>
<evidence type="ECO:0000256" key="1">
    <source>
        <dbReference type="ARBA" id="ARBA00008653"/>
    </source>
</evidence>
<evidence type="ECO:0000256" key="2">
    <source>
        <dbReference type="ARBA" id="ARBA00011209"/>
    </source>
</evidence>
<proteinExistence type="inferred from homology"/>
<dbReference type="InterPro" id="IPR020825">
    <property type="entry name" value="Phe-tRNA_synthase-like_B3/B4"/>
</dbReference>
<dbReference type="Pfam" id="PF03147">
    <property type="entry name" value="FDX-ACB"/>
    <property type="match status" value="1"/>
</dbReference>
<dbReference type="Pfam" id="PF03483">
    <property type="entry name" value="B3_4"/>
    <property type="match status" value="1"/>
</dbReference>
<dbReference type="InterPro" id="IPR045060">
    <property type="entry name" value="Phe-tRNA-ligase_IIc_bsu"/>
</dbReference>
<evidence type="ECO:0000259" key="12">
    <source>
        <dbReference type="PROSITE" id="PS51447"/>
    </source>
</evidence>
<dbReference type="NCBIfam" id="TIGR00472">
    <property type="entry name" value="pheT_bact"/>
    <property type="match status" value="1"/>
</dbReference>
<dbReference type="FunFam" id="3.30.56.10:FF:000001">
    <property type="entry name" value="Phenylalanine--tRNA ligase beta subunit"/>
    <property type="match status" value="1"/>
</dbReference>
<accession>A0A1G1WFA0</accession>
<dbReference type="SUPFAM" id="SSF54991">
    <property type="entry name" value="Anticodon-binding domain of PheRS"/>
    <property type="match status" value="1"/>
</dbReference>
<keyword evidence="3 11" id="KW-0436">Ligase</keyword>
<gene>
    <name evidence="11" type="primary">pheT</name>
    <name evidence="14" type="ORF">A2Z24_01180</name>
</gene>
<evidence type="ECO:0000256" key="10">
    <source>
        <dbReference type="ARBA" id="ARBA00049255"/>
    </source>
</evidence>
<keyword evidence="7 11" id="KW-0460">Magnesium</keyword>
<evidence type="ECO:0000256" key="8">
    <source>
        <dbReference type="ARBA" id="ARBA00022917"/>
    </source>
</evidence>
<organism evidence="14 15">
    <name type="scientific">Candidatus Woykebacteria bacterium RBG_16_44_10</name>
    <dbReference type="NCBI Taxonomy" id="1802597"/>
    <lineage>
        <taxon>Bacteria</taxon>
        <taxon>Candidatus Woykeibacteriota</taxon>
    </lineage>
</organism>
<dbReference type="Gene3D" id="3.50.40.10">
    <property type="entry name" value="Phenylalanyl-trna Synthetase, Chain B, domain 3"/>
    <property type="match status" value="1"/>
</dbReference>
<comment type="catalytic activity">
    <reaction evidence="10 11">
        <text>tRNA(Phe) + L-phenylalanine + ATP = L-phenylalanyl-tRNA(Phe) + AMP + diphosphate + H(+)</text>
        <dbReference type="Rhea" id="RHEA:19413"/>
        <dbReference type="Rhea" id="RHEA-COMP:9668"/>
        <dbReference type="Rhea" id="RHEA-COMP:9699"/>
        <dbReference type="ChEBI" id="CHEBI:15378"/>
        <dbReference type="ChEBI" id="CHEBI:30616"/>
        <dbReference type="ChEBI" id="CHEBI:33019"/>
        <dbReference type="ChEBI" id="CHEBI:58095"/>
        <dbReference type="ChEBI" id="CHEBI:78442"/>
        <dbReference type="ChEBI" id="CHEBI:78531"/>
        <dbReference type="ChEBI" id="CHEBI:456215"/>
        <dbReference type="EC" id="6.1.1.20"/>
    </reaction>
</comment>
<evidence type="ECO:0000256" key="4">
    <source>
        <dbReference type="ARBA" id="ARBA00022723"/>
    </source>
</evidence>
<dbReference type="PANTHER" id="PTHR10947:SF0">
    <property type="entry name" value="PHENYLALANINE--TRNA LIGASE BETA SUBUNIT"/>
    <property type="match status" value="1"/>
</dbReference>
<dbReference type="InterPro" id="IPR041616">
    <property type="entry name" value="PheRS_beta_core"/>
</dbReference>
<keyword evidence="6 11" id="KW-0067">ATP-binding</keyword>
<feature type="domain" description="FDX-ACB" evidence="12">
    <location>
        <begin position="576"/>
        <end position="664"/>
    </location>
</feature>
<dbReference type="SUPFAM" id="SSF56037">
    <property type="entry name" value="PheT/TilS domain"/>
    <property type="match status" value="1"/>
</dbReference>
<dbReference type="GO" id="GO:0006432">
    <property type="term" value="P:phenylalanyl-tRNA aminoacylation"/>
    <property type="evidence" value="ECO:0007669"/>
    <property type="project" value="UniProtKB-UniRule"/>
</dbReference>
<keyword evidence="4 11" id="KW-0479">Metal-binding</keyword>
<comment type="similarity">
    <text evidence="1 11">Belongs to the phenylalanyl-tRNA synthetase beta subunit family. Type 1 subfamily.</text>
</comment>
<feature type="binding site" evidence="11">
    <location>
        <position position="353"/>
    </location>
    <ligand>
        <name>Mg(2+)</name>
        <dbReference type="ChEBI" id="CHEBI:18420"/>
        <note>shared with alpha subunit</note>
    </ligand>
</feature>
<comment type="caution">
    <text evidence="14">The sequence shown here is derived from an EMBL/GenBank/DDBJ whole genome shotgun (WGS) entry which is preliminary data.</text>
</comment>
<dbReference type="Gene3D" id="3.30.930.10">
    <property type="entry name" value="Bira Bifunctional Protein, Domain 2"/>
    <property type="match status" value="1"/>
</dbReference>
<dbReference type="STRING" id="1802597.A2Z24_01180"/>
<dbReference type="HAMAP" id="MF_00283">
    <property type="entry name" value="Phe_tRNA_synth_beta1"/>
    <property type="match status" value="1"/>
</dbReference>
<keyword evidence="5 11" id="KW-0547">Nucleotide-binding</keyword>
<dbReference type="SMART" id="SM00873">
    <property type="entry name" value="B3_4"/>
    <property type="match status" value="1"/>
</dbReference>
<evidence type="ECO:0000256" key="6">
    <source>
        <dbReference type="ARBA" id="ARBA00022840"/>
    </source>
</evidence>
<feature type="domain" description="B5" evidence="13">
    <location>
        <begin position="286"/>
        <end position="365"/>
    </location>
</feature>
<dbReference type="SUPFAM" id="SSF46955">
    <property type="entry name" value="Putative DNA-binding domain"/>
    <property type="match status" value="2"/>
</dbReference>
<dbReference type="EMBL" id="MHCT01000008">
    <property type="protein sequence ID" value="OGY26378.1"/>
    <property type="molecule type" value="Genomic_DNA"/>
</dbReference>
<comment type="subunit">
    <text evidence="2 11">Tetramer of two alpha and two beta subunits.</text>
</comment>
<evidence type="ECO:0000256" key="7">
    <source>
        <dbReference type="ARBA" id="ARBA00022842"/>
    </source>
</evidence>
<dbReference type="Proteomes" id="UP000177588">
    <property type="component" value="Unassembled WGS sequence"/>
</dbReference>
<dbReference type="PROSITE" id="PS51483">
    <property type="entry name" value="B5"/>
    <property type="match status" value="1"/>
</dbReference>
<dbReference type="EC" id="6.1.1.20" evidence="11"/>
<dbReference type="GO" id="GO:0004826">
    <property type="term" value="F:phenylalanine-tRNA ligase activity"/>
    <property type="evidence" value="ECO:0007669"/>
    <property type="project" value="UniProtKB-UniRule"/>
</dbReference>
<dbReference type="InterPro" id="IPR009061">
    <property type="entry name" value="DNA-bd_dom_put_sf"/>
</dbReference>
<name>A0A1G1WFA0_9BACT</name>
<dbReference type="InterPro" id="IPR005147">
    <property type="entry name" value="tRNA_synthase_B5-dom"/>
</dbReference>
<dbReference type="InterPro" id="IPR045864">
    <property type="entry name" value="aa-tRNA-synth_II/BPL/LPL"/>
</dbReference>
<feature type="binding site" evidence="11">
    <location>
        <position position="349"/>
    </location>
    <ligand>
        <name>Mg(2+)</name>
        <dbReference type="ChEBI" id="CHEBI:18420"/>
        <note>shared with alpha subunit</note>
    </ligand>
</feature>
<comment type="cofactor">
    <cofactor evidence="11">
        <name>Mg(2+)</name>
        <dbReference type="ChEBI" id="CHEBI:18420"/>
    </cofactor>
    <text evidence="11">Binds 2 magnesium ions per tetramer.</text>
</comment>
<keyword evidence="11" id="KW-0963">Cytoplasm</keyword>
<dbReference type="Pfam" id="PF03484">
    <property type="entry name" value="B5"/>
    <property type="match status" value="1"/>
</dbReference>
<dbReference type="SUPFAM" id="SSF55681">
    <property type="entry name" value="Class II aaRS and biotin synthetases"/>
    <property type="match status" value="1"/>
</dbReference>
<evidence type="ECO:0000256" key="9">
    <source>
        <dbReference type="ARBA" id="ARBA00023146"/>
    </source>
</evidence>
<evidence type="ECO:0000313" key="14">
    <source>
        <dbReference type="EMBL" id="OGY26378.1"/>
    </source>
</evidence>
<dbReference type="Gene3D" id="3.30.56.10">
    <property type="match status" value="2"/>
</dbReference>
<dbReference type="InterPro" id="IPR005121">
    <property type="entry name" value="Fdx_antiC-bd"/>
</dbReference>
<dbReference type="PROSITE" id="PS51447">
    <property type="entry name" value="FDX_ACB"/>
    <property type="match status" value="1"/>
</dbReference>
<comment type="subcellular location">
    <subcellularLocation>
        <location evidence="11">Cytoplasm</location>
    </subcellularLocation>
</comment>
<evidence type="ECO:0000259" key="13">
    <source>
        <dbReference type="PROSITE" id="PS51483"/>
    </source>
</evidence>
<dbReference type="PANTHER" id="PTHR10947">
    <property type="entry name" value="PHENYLALANYL-TRNA SYNTHETASE BETA CHAIN AND LEUCINE-RICH REPEAT-CONTAINING PROTEIN 47"/>
    <property type="match status" value="1"/>
</dbReference>
<sequence length="666" mass="74166">MRVPLSWLKDYVEIHEEPTKLAEQLQYAGTKVESVDKVDSDTVFDLEITPNRPDCLSVIGIAREIAAIHNRRLSLPSGLSNFSVGSPSLPVNFVVSEKSLCPAYSVGVIDSIKVDKSPDWLRNRLEKSGVRSINNIVDVTNYVMLETGQPMHAFDFDKVRGTMRVRAAKKDERLVSLDGVERILPDGAIVIEDEEKLIDLAGLMGGESSEVDKNTIRILLHVPLYDPLAIRCASQYLGLRTQASNIFEKKLNPNANRYAFERAAGLISEVAQGNLVSSIKTVGEPTKERYIDVPISLITDTLGVSLEAGEVEAILGRLEFSTSVQRKDAAIFIKIGIPLFRTDITDPIDITEEVGRIYGYNKLPKKLPIGMPSAESLPVQDFEKKVREVLVSLNLKEIYSSSLTSTSVLEDLDIPSQNILRVANRLVLDYEYLRPTLLTGLVTAAANNIDNFDRFSLFEIGCVFAKDLDKDRLPKQPKKIAAIFVTSNFSFAKGVVEELFRRLNITSLRFEKAPDQPPFVNPLARVLVNNSDIGLVGKIEEESLSKFGVTFPTFAFELDLETMEKGRSSLIYKPTPKYPLVKEDISLFVPKNLSFSEVEKSIKGGAGKNFYSLELVEETTVSGKHSLLLRVKYFDTNKTLNSVEVERIREKVTEGLNNIGAELRDS</sequence>
<dbReference type="SMART" id="SM00874">
    <property type="entry name" value="B5"/>
    <property type="match status" value="1"/>
</dbReference>
<evidence type="ECO:0000256" key="5">
    <source>
        <dbReference type="ARBA" id="ARBA00022741"/>
    </source>
</evidence>
<dbReference type="GO" id="GO:0009328">
    <property type="term" value="C:phenylalanine-tRNA ligase complex"/>
    <property type="evidence" value="ECO:0007669"/>
    <property type="project" value="TreeGrafter"/>
</dbReference>
<dbReference type="SMART" id="SM00896">
    <property type="entry name" value="FDX-ACB"/>
    <property type="match status" value="1"/>
</dbReference>
<keyword evidence="9 11" id="KW-0030">Aminoacyl-tRNA synthetase</keyword>
<reference evidence="14 15" key="1">
    <citation type="journal article" date="2016" name="Nat. Commun.">
        <title>Thousands of microbial genomes shed light on interconnected biogeochemical processes in an aquifer system.</title>
        <authorList>
            <person name="Anantharaman K."/>
            <person name="Brown C.T."/>
            <person name="Hug L.A."/>
            <person name="Sharon I."/>
            <person name="Castelle C.J."/>
            <person name="Probst A.J."/>
            <person name="Thomas B.C."/>
            <person name="Singh A."/>
            <person name="Wilkins M.J."/>
            <person name="Karaoz U."/>
            <person name="Brodie E.L."/>
            <person name="Williams K.H."/>
            <person name="Hubbard S.S."/>
            <person name="Banfield J.F."/>
        </authorList>
    </citation>
    <scope>NUCLEOTIDE SEQUENCE [LARGE SCALE GENOMIC DNA]</scope>
</reference>
<feature type="binding site" evidence="11">
    <location>
        <position position="352"/>
    </location>
    <ligand>
        <name>Mg(2+)</name>
        <dbReference type="ChEBI" id="CHEBI:18420"/>
        <note>shared with alpha subunit</note>
    </ligand>
</feature>
<dbReference type="AlphaFoldDB" id="A0A1G1WFA0"/>
<protein>
    <recommendedName>
        <fullName evidence="11">Phenylalanine--tRNA ligase beta subunit</fullName>
        <ecNumber evidence="11">6.1.1.20</ecNumber>
    </recommendedName>
    <alternativeName>
        <fullName evidence="11">Phenylalanyl-tRNA synthetase beta subunit</fullName>
        <shortName evidence="11">PheRS</shortName>
    </alternativeName>
</protein>
<dbReference type="InterPro" id="IPR005146">
    <property type="entry name" value="B3/B4_tRNA-bd"/>
</dbReference>
<dbReference type="GO" id="GO:0003723">
    <property type="term" value="F:RNA binding"/>
    <property type="evidence" value="ECO:0007669"/>
    <property type="project" value="InterPro"/>
</dbReference>
<dbReference type="GO" id="GO:0005524">
    <property type="term" value="F:ATP binding"/>
    <property type="evidence" value="ECO:0007669"/>
    <property type="project" value="UniProtKB-UniRule"/>
</dbReference>
<dbReference type="GO" id="GO:0000287">
    <property type="term" value="F:magnesium ion binding"/>
    <property type="evidence" value="ECO:0007669"/>
    <property type="project" value="UniProtKB-UniRule"/>
</dbReference>
<dbReference type="Pfam" id="PF17759">
    <property type="entry name" value="tRNA_synthFbeta"/>
    <property type="match status" value="1"/>
</dbReference>
<feature type="binding site" evidence="11">
    <location>
        <position position="343"/>
    </location>
    <ligand>
        <name>Mg(2+)</name>
        <dbReference type="ChEBI" id="CHEBI:18420"/>
        <note>shared with alpha subunit</note>
    </ligand>
</feature>
<evidence type="ECO:0000256" key="11">
    <source>
        <dbReference type="HAMAP-Rule" id="MF_00283"/>
    </source>
</evidence>
<keyword evidence="8 11" id="KW-0648">Protein biosynthesis</keyword>